<dbReference type="AlphaFoldDB" id="A0A015IF87"/>
<dbReference type="HOGENOM" id="CLU_1876568_0_0_1"/>
<accession>A0A015IF87</accession>
<evidence type="ECO:0000313" key="2">
    <source>
        <dbReference type="Proteomes" id="UP000022910"/>
    </source>
</evidence>
<sequence length="136" mass="15804">MCSIDYINQKITNHTGRKTLVQELQKLGFSRDSMKLATRHKNVESLDSYELPREQEQIGMINNLVDNIQCTKRKQEEFDANTFDIDNNYKMKKNKGFVTAKEAFASNCEISNTNNLKDLHKSLQEINPNNTNQFNK</sequence>
<evidence type="ECO:0000313" key="1">
    <source>
        <dbReference type="EMBL" id="EXX55832.1"/>
    </source>
</evidence>
<dbReference type="Proteomes" id="UP000022910">
    <property type="component" value="Unassembled WGS sequence"/>
</dbReference>
<dbReference type="OrthoDB" id="2349169at2759"/>
<keyword evidence="2" id="KW-1185">Reference proteome</keyword>
<dbReference type="EMBL" id="JEMT01027945">
    <property type="protein sequence ID" value="EXX55832.1"/>
    <property type="molecule type" value="Genomic_DNA"/>
</dbReference>
<comment type="caution">
    <text evidence="1">The sequence shown here is derived from an EMBL/GenBank/DDBJ whole genome shotgun (WGS) entry which is preliminary data.</text>
</comment>
<protein>
    <submittedName>
        <fullName evidence="1">Uncharacterized protein</fullName>
    </submittedName>
</protein>
<gene>
    <name evidence="1" type="ORF">RirG_221750</name>
</gene>
<proteinExistence type="predicted"/>
<organism evidence="1 2">
    <name type="scientific">Rhizophagus irregularis (strain DAOM 197198w)</name>
    <name type="common">Glomus intraradices</name>
    <dbReference type="NCBI Taxonomy" id="1432141"/>
    <lineage>
        <taxon>Eukaryota</taxon>
        <taxon>Fungi</taxon>
        <taxon>Fungi incertae sedis</taxon>
        <taxon>Mucoromycota</taxon>
        <taxon>Glomeromycotina</taxon>
        <taxon>Glomeromycetes</taxon>
        <taxon>Glomerales</taxon>
        <taxon>Glomeraceae</taxon>
        <taxon>Rhizophagus</taxon>
    </lineage>
</organism>
<reference evidence="1 2" key="1">
    <citation type="submission" date="2014-02" db="EMBL/GenBank/DDBJ databases">
        <title>Single nucleus genome sequencing reveals high similarity among nuclei of an endomycorrhizal fungus.</title>
        <authorList>
            <person name="Lin K."/>
            <person name="Geurts R."/>
            <person name="Zhang Z."/>
            <person name="Limpens E."/>
            <person name="Saunders D.G."/>
            <person name="Mu D."/>
            <person name="Pang E."/>
            <person name="Cao H."/>
            <person name="Cha H."/>
            <person name="Lin T."/>
            <person name="Zhou Q."/>
            <person name="Shang Y."/>
            <person name="Li Y."/>
            <person name="Ivanov S."/>
            <person name="Sharma T."/>
            <person name="Velzen R.V."/>
            <person name="Ruijter N.D."/>
            <person name="Aanen D.K."/>
            <person name="Win J."/>
            <person name="Kamoun S."/>
            <person name="Bisseling T."/>
            <person name="Huang S."/>
        </authorList>
    </citation>
    <scope>NUCLEOTIDE SEQUENCE [LARGE SCALE GENOMIC DNA]</scope>
    <source>
        <strain evidence="2">DAOM197198w</strain>
    </source>
</reference>
<name>A0A015IF87_RHIIW</name>